<evidence type="ECO:0000313" key="2">
    <source>
        <dbReference type="EMBL" id="MBB5752565.1"/>
    </source>
</evidence>
<dbReference type="RefSeq" id="WP_183854478.1">
    <property type="nucleotide sequence ID" value="NZ_JACHOO010000003.1"/>
</dbReference>
<accession>A0A7W9CV96</accession>
<name>A0A7W9CV96_9HYPH</name>
<dbReference type="InterPro" id="IPR009325">
    <property type="entry name" value="DUF983"/>
</dbReference>
<dbReference type="Pfam" id="PF06170">
    <property type="entry name" value="DUF983"/>
    <property type="match status" value="1"/>
</dbReference>
<keyword evidence="3" id="KW-1185">Reference proteome</keyword>
<evidence type="ECO:0000256" key="1">
    <source>
        <dbReference type="SAM" id="Phobius"/>
    </source>
</evidence>
<evidence type="ECO:0000313" key="3">
    <source>
        <dbReference type="Proteomes" id="UP000523821"/>
    </source>
</evidence>
<dbReference type="AlphaFoldDB" id="A0A7W9CV96"/>
<feature type="transmembrane region" description="Helical" evidence="1">
    <location>
        <begin position="84"/>
        <end position="103"/>
    </location>
</feature>
<comment type="caution">
    <text evidence="2">The sequence shown here is derived from an EMBL/GenBank/DDBJ whole genome shotgun (WGS) entry which is preliminary data.</text>
</comment>
<gene>
    <name evidence="2" type="ORF">GGQ63_001619</name>
</gene>
<dbReference type="EMBL" id="JACHOO010000003">
    <property type="protein sequence ID" value="MBB5752565.1"/>
    <property type="molecule type" value="Genomic_DNA"/>
</dbReference>
<protein>
    <submittedName>
        <fullName evidence="2">Uncharacterized protein (DUF983 family)</fullName>
    </submittedName>
</protein>
<feature type="transmembrane region" description="Helical" evidence="1">
    <location>
        <begin position="58"/>
        <end position="78"/>
    </location>
</feature>
<proteinExistence type="predicted"/>
<keyword evidence="1" id="KW-0472">Membrane</keyword>
<dbReference type="Proteomes" id="UP000523821">
    <property type="component" value="Unassembled WGS sequence"/>
</dbReference>
<reference evidence="2 3" key="1">
    <citation type="submission" date="2020-08" db="EMBL/GenBank/DDBJ databases">
        <title>Genomic Encyclopedia of Type Strains, Phase IV (KMG-IV): sequencing the most valuable type-strain genomes for metagenomic binning, comparative biology and taxonomic classification.</title>
        <authorList>
            <person name="Goeker M."/>
        </authorList>
    </citation>
    <scope>NUCLEOTIDE SEQUENCE [LARGE SCALE GENOMIC DNA]</scope>
    <source>
        <strain evidence="2 3">DSM 16268</strain>
    </source>
</reference>
<keyword evidence="1" id="KW-0812">Transmembrane</keyword>
<keyword evidence="1" id="KW-1133">Transmembrane helix</keyword>
<organism evidence="2 3">
    <name type="scientific">Prosthecomicrobium pneumaticum</name>
    <dbReference type="NCBI Taxonomy" id="81895"/>
    <lineage>
        <taxon>Bacteria</taxon>
        <taxon>Pseudomonadati</taxon>
        <taxon>Pseudomonadota</taxon>
        <taxon>Alphaproteobacteria</taxon>
        <taxon>Hyphomicrobiales</taxon>
        <taxon>Kaistiaceae</taxon>
        <taxon>Prosthecomicrobium</taxon>
    </lineage>
</organism>
<sequence>MSKPDLPTHGMTPFQIGMRGVCPRCGVGNLFKGYLDLAPRCSACGLDFSFADAADGPAFFAQWAGCIPAVIFALWLEVSVGPPWWVHLFTTVPLLIVPPLLLLRPIKAWLIASQYMYKAQEGRLDQP</sequence>